<dbReference type="NCBIfam" id="TIGR00546">
    <property type="entry name" value="lnt"/>
    <property type="match status" value="1"/>
</dbReference>
<dbReference type="SUPFAM" id="SSF56317">
    <property type="entry name" value="Carbon-nitrogen hydrolase"/>
    <property type="match status" value="1"/>
</dbReference>
<organism evidence="11 12">
    <name type="scientific">Maribellus luteus</name>
    <dbReference type="NCBI Taxonomy" id="2305463"/>
    <lineage>
        <taxon>Bacteria</taxon>
        <taxon>Pseudomonadati</taxon>
        <taxon>Bacteroidota</taxon>
        <taxon>Bacteroidia</taxon>
        <taxon>Marinilabiliales</taxon>
        <taxon>Prolixibacteraceae</taxon>
        <taxon>Maribellus</taxon>
    </lineage>
</organism>
<feature type="transmembrane region" description="Helical" evidence="9">
    <location>
        <begin position="80"/>
        <end position="99"/>
    </location>
</feature>
<evidence type="ECO:0000256" key="6">
    <source>
        <dbReference type="ARBA" id="ARBA00022989"/>
    </source>
</evidence>
<feature type="transmembrane region" description="Helical" evidence="9">
    <location>
        <begin position="189"/>
        <end position="210"/>
    </location>
</feature>
<keyword evidence="4 9" id="KW-0808">Transferase</keyword>
<dbReference type="AlphaFoldDB" id="A0A399T1X0"/>
<dbReference type="RefSeq" id="WP_119437928.1">
    <property type="nucleotide sequence ID" value="NZ_QWGR01000005.1"/>
</dbReference>
<feature type="transmembrane region" description="Helical" evidence="9">
    <location>
        <begin position="508"/>
        <end position="526"/>
    </location>
</feature>
<protein>
    <recommendedName>
        <fullName evidence="9">Apolipoprotein N-acyltransferase</fullName>
        <shortName evidence="9">ALP N-acyltransferase</shortName>
        <ecNumber evidence="9">2.3.1.269</ecNumber>
    </recommendedName>
</protein>
<accession>A0A399T1X0</accession>
<feature type="transmembrane region" description="Helical" evidence="9">
    <location>
        <begin position="111"/>
        <end position="130"/>
    </location>
</feature>
<dbReference type="Proteomes" id="UP000265926">
    <property type="component" value="Unassembled WGS sequence"/>
</dbReference>
<comment type="pathway">
    <text evidence="9">Protein modification; lipoprotein biosynthesis (N-acyl transfer).</text>
</comment>
<keyword evidence="8 9" id="KW-0012">Acyltransferase</keyword>
<comment type="caution">
    <text evidence="11">The sequence shown here is derived from an EMBL/GenBank/DDBJ whole genome shotgun (WGS) entry which is preliminary data.</text>
</comment>
<evidence type="ECO:0000256" key="4">
    <source>
        <dbReference type="ARBA" id="ARBA00022679"/>
    </source>
</evidence>
<dbReference type="EC" id="2.3.1.269" evidence="9"/>
<evidence type="ECO:0000256" key="1">
    <source>
        <dbReference type="ARBA" id="ARBA00004651"/>
    </source>
</evidence>
<dbReference type="Pfam" id="PF00795">
    <property type="entry name" value="CN_hydrolase"/>
    <property type="match status" value="1"/>
</dbReference>
<dbReference type="CDD" id="cd07571">
    <property type="entry name" value="ALP_N-acyl_transferase"/>
    <property type="match status" value="1"/>
</dbReference>
<feature type="transmembrane region" description="Helical" evidence="9">
    <location>
        <begin position="20"/>
        <end position="43"/>
    </location>
</feature>
<dbReference type="HAMAP" id="MF_01148">
    <property type="entry name" value="Lnt"/>
    <property type="match status" value="1"/>
</dbReference>
<dbReference type="GO" id="GO:0016410">
    <property type="term" value="F:N-acyltransferase activity"/>
    <property type="evidence" value="ECO:0007669"/>
    <property type="project" value="UniProtKB-UniRule"/>
</dbReference>
<comment type="similarity">
    <text evidence="2 9">Belongs to the CN hydrolase family. Apolipoprotein N-acyltransferase subfamily.</text>
</comment>
<evidence type="ECO:0000256" key="3">
    <source>
        <dbReference type="ARBA" id="ARBA00022475"/>
    </source>
</evidence>
<dbReference type="InterPro" id="IPR003010">
    <property type="entry name" value="C-N_Hydrolase"/>
</dbReference>
<comment type="subcellular location">
    <subcellularLocation>
        <location evidence="1 9">Cell membrane</location>
        <topology evidence="1 9">Multi-pass membrane protein</topology>
    </subcellularLocation>
</comment>
<evidence type="ECO:0000256" key="8">
    <source>
        <dbReference type="ARBA" id="ARBA00023315"/>
    </source>
</evidence>
<dbReference type="InterPro" id="IPR036526">
    <property type="entry name" value="C-N_Hydrolase_sf"/>
</dbReference>
<name>A0A399T1X0_9BACT</name>
<keyword evidence="3 9" id="KW-1003">Cell membrane</keyword>
<dbReference type="InterPro" id="IPR004563">
    <property type="entry name" value="Apolipo_AcylTrfase"/>
</dbReference>
<feature type="transmembrane region" description="Helical" evidence="9">
    <location>
        <begin position="150"/>
        <end position="177"/>
    </location>
</feature>
<dbReference type="GO" id="GO:0042158">
    <property type="term" value="P:lipoprotein biosynthetic process"/>
    <property type="evidence" value="ECO:0007669"/>
    <property type="project" value="UniProtKB-UniRule"/>
</dbReference>
<dbReference type="PANTHER" id="PTHR38686:SF1">
    <property type="entry name" value="APOLIPOPROTEIN N-ACYLTRANSFERASE"/>
    <property type="match status" value="1"/>
</dbReference>
<dbReference type="Pfam" id="PF20154">
    <property type="entry name" value="LNT_N"/>
    <property type="match status" value="1"/>
</dbReference>
<dbReference type="PROSITE" id="PS50263">
    <property type="entry name" value="CN_HYDROLASE"/>
    <property type="match status" value="1"/>
</dbReference>
<keyword evidence="12" id="KW-1185">Reference proteome</keyword>
<keyword evidence="5 9" id="KW-0812">Transmembrane</keyword>
<evidence type="ECO:0000256" key="9">
    <source>
        <dbReference type="HAMAP-Rule" id="MF_01148"/>
    </source>
</evidence>
<dbReference type="OrthoDB" id="9804277at2"/>
<dbReference type="GO" id="GO:0005886">
    <property type="term" value="C:plasma membrane"/>
    <property type="evidence" value="ECO:0007669"/>
    <property type="project" value="UniProtKB-SubCell"/>
</dbReference>
<evidence type="ECO:0000259" key="10">
    <source>
        <dbReference type="PROSITE" id="PS50263"/>
    </source>
</evidence>
<evidence type="ECO:0000256" key="2">
    <source>
        <dbReference type="ARBA" id="ARBA00010065"/>
    </source>
</evidence>
<evidence type="ECO:0000256" key="5">
    <source>
        <dbReference type="ARBA" id="ARBA00022692"/>
    </source>
</evidence>
<keyword evidence="6 9" id="KW-1133">Transmembrane helix</keyword>
<keyword evidence="11" id="KW-0449">Lipoprotein</keyword>
<reference evidence="11 12" key="1">
    <citation type="submission" date="2018-08" db="EMBL/GenBank/DDBJ databases">
        <title>Pallidiluteibacterium maritimus gen. nov., sp. nov., isolated from coastal sediment.</title>
        <authorList>
            <person name="Zhou L.Y."/>
        </authorList>
    </citation>
    <scope>NUCLEOTIDE SEQUENCE [LARGE SCALE GENOMIC DNA]</scope>
    <source>
        <strain evidence="11 12">XSD2</strain>
    </source>
</reference>
<dbReference type="UniPathway" id="UPA00666"/>
<keyword evidence="7 9" id="KW-0472">Membrane</keyword>
<dbReference type="Gene3D" id="3.60.110.10">
    <property type="entry name" value="Carbon-nitrogen hydrolase"/>
    <property type="match status" value="1"/>
</dbReference>
<sequence length="530" mass="60681">MKRTQRLLLSLFSGVLLSLAWLGFPGWILFIAFLPLLVIDKFFVDRKEEYRSVSFWGHAFLAVFTWNILTTWWIMHATLVGAAMAIITNSFLMSLVLWLAHMARRKFRSNLGYICLAVFWISFEYFHFHWDIEWPWLQLGNGFANNVKMIQWYEFTGTFGGTLWVLAMNILIFKLLVQLQERIANRERVISLVSMAVALFVPLIISWSMYAGYKEESKPKQVAIVQPNVDPYSEEYDMRAETKKRDNFLKLAASVTDNNTDFIVGPETVFENPGYWNEAELNSNGFVHSMKGFMNNYDHAELLFGVSSYKVYPNKAEATLTARTSQDGTSYDRFNTAIFLDRNGEEQIYHKSKLVVGVEKMPFMKYLGFIRDIVINIGGTTGSLGRQEAASNFVSADGTMVAPVICYESVFGEYVTDYVKKGAELIFIITNDGWWKNTPGYKQHMSFARLRAIETRRSIARSANTGISCFINQRGDVSQPTPWWQEAAISGSINANSELTFYVKHGDYIARAALFLSVLLVLLLVVKRFR</sequence>
<dbReference type="EMBL" id="QWGR01000005">
    <property type="protein sequence ID" value="RIJ48197.1"/>
    <property type="molecule type" value="Genomic_DNA"/>
</dbReference>
<evidence type="ECO:0000256" key="7">
    <source>
        <dbReference type="ARBA" id="ARBA00023136"/>
    </source>
</evidence>
<comment type="catalytic activity">
    <reaction evidence="9">
        <text>N-terminal S-1,2-diacyl-sn-glyceryl-L-cysteinyl-[lipoprotein] + a glycerophospholipid = N-acyl-S-1,2-diacyl-sn-glyceryl-L-cysteinyl-[lipoprotein] + a 2-acyl-sn-glycero-3-phospholipid + H(+)</text>
        <dbReference type="Rhea" id="RHEA:48228"/>
        <dbReference type="Rhea" id="RHEA-COMP:14681"/>
        <dbReference type="Rhea" id="RHEA-COMP:14684"/>
        <dbReference type="ChEBI" id="CHEBI:15378"/>
        <dbReference type="ChEBI" id="CHEBI:136912"/>
        <dbReference type="ChEBI" id="CHEBI:140656"/>
        <dbReference type="ChEBI" id="CHEBI:140657"/>
        <dbReference type="ChEBI" id="CHEBI:140660"/>
        <dbReference type="EC" id="2.3.1.269"/>
    </reaction>
</comment>
<evidence type="ECO:0000313" key="11">
    <source>
        <dbReference type="EMBL" id="RIJ48197.1"/>
    </source>
</evidence>
<feature type="domain" description="CN hydrolase" evidence="10">
    <location>
        <begin position="220"/>
        <end position="495"/>
    </location>
</feature>
<proteinExistence type="inferred from homology"/>
<feature type="transmembrane region" description="Helical" evidence="9">
    <location>
        <begin position="55"/>
        <end position="74"/>
    </location>
</feature>
<gene>
    <name evidence="9 11" type="primary">lnt</name>
    <name evidence="11" type="ORF">D1614_10715</name>
</gene>
<dbReference type="InterPro" id="IPR045378">
    <property type="entry name" value="LNT_N"/>
</dbReference>
<comment type="function">
    <text evidence="9">Catalyzes the phospholipid dependent N-acylation of the N-terminal cysteine of apolipoprotein, the last step in lipoprotein maturation.</text>
</comment>
<evidence type="ECO:0000313" key="12">
    <source>
        <dbReference type="Proteomes" id="UP000265926"/>
    </source>
</evidence>
<dbReference type="PANTHER" id="PTHR38686">
    <property type="entry name" value="APOLIPOPROTEIN N-ACYLTRANSFERASE"/>
    <property type="match status" value="1"/>
</dbReference>